<dbReference type="SUPFAM" id="SSF55729">
    <property type="entry name" value="Acyl-CoA N-acyltransferases (Nat)"/>
    <property type="match status" value="1"/>
</dbReference>
<evidence type="ECO:0000313" key="4">
    <source>
        <dbReference type="EMBL" id="GAA4266127.1"/>
    </source>
</evidence>
<dbReference type="PROSITE" id="PS51186">
    <property type="entry name" value="GNAT"/>
    <property type="match status" value="1"/>
</dbReference>
<keyword evidence="2" id="KW-0012">Acyltransferase</keyword>
<dbReference type="Proteomes" id="UP001501594">
    <property type="component" value="Unassembled WGS sequence"/>
</dbReference>
<evidence type="ECO:0000313" key="5">
    <source>
        <dbReference type="Proteomes" id="UP001501594"/>
    </source>
</evidence>
<dbReference type="EMBL" id="BAABAU010000001">
    <property type="protein sequence ID" value="GAA4266127.1"/>
    <property type="molecule type" value="Genomic_DNA"/>
</dbReference>
<dbReference type="PANTHER" id="PTHR43877">
    <property type="entry name" value="AMINOALKYLPHOSPHONATE N-ACETYLTRANSFERASE-RELATED-RELATED"/>
    <property type="match status" value="1"/>
</dbReference>
<dbReference type="InterPro" id="IPR016181">
    <property type="entry name" value="Acyl_CoA_acyltransferase"/>
</dbReference>
<proteinExistence type="predicted"/>
<protein>
    <submittedName>
        <fullName evidence="4">GNAT family N-acetyltransferase</fullName>
    </submittedName>
</protein>
<keyword evidence="5" id="KW-1185">Reference proteome</keyword>
<dbReference type="PANTHER" id="PTHR43877:SF2">
    <property type="entry name" value="AMINOALKYLPHOSPHONATE N-ACETYLTRANSFERASE-RELATED"/>
    <property type="match status" value="1"/>
</dbReference>
<keyword evidence="1" id="KW-0808">Transferase</keyword>
<organism evidence="4 5">
    <name type="scientific">Frondihabitans peucedani</name>
    <dbReference type="NCBI Taxonomy" id="598626"/>
    <lineage>
        <taxon>Bacteria</taxon>
        <taxon>Bacillati</taxon>
        <taxon>Actinomycetota</taxon>
        <taxon>Actinomycetes</taxon>
        <taxon>Micrococcales</taxon>
        <taxon>Microbacteriaceae</taxon>
        <taxon>Frondihabitans</taxon>
    </lineage>
</organism>
<accession>A0ABP8E1P0</accession>
<feature type="domain" description="N-acetyltransferase" evidence="3">
    <location>
        <begin position="2"/>
        <end position="173"/>
    </location>
</feature>
<dbReference type="RefSeq" id="WP_344795073.1">
    <property type="nucleotide sequence ID" value="NZ_BAABAU010000001.1"/>
</dbReference>
<dbReference type="Gene3D" id="3.40.630.30">
    <property type="match status" value="1"/>
</dbReference>
<sequence length="173" mass="19063">MLLFRPATLADTSALVDLVQSAYRGDASRAGWTTEADLLDGPRIDAELLAVDLANPDGAVLVGEEDGVILACCNLVRRSDTTGYFGMFAVSPLRQGAGLGKEVLAEAERVARDDWDLSALEMTVLEQRPELIAFYERRGYERTGGFAPFPYGEDRVGLPRRDDLRMVVLRKRL</sequence>
<comment type="caution">
    <text evidence="4">The sequence shown here is derived from an EMBL/GenBank/DDBJ whole genome shotgun (WGS) entry which is preliminary data.</text>
</comment>
<reference evidence="5" key="1">
    <citation type="journal article" date="2019" name="Int. J. Syst. Evol. Microbiol.">
        <title>The Global Catalogue of Microorganisms (GCM) 10K type strain sequencing project: providing services to taxonomists for standard genome sequencing and annotation.</title>
        <authorList>
            <consortium name="The Broad Institute Genomics Platform"/>
            <consortium name="The Broad Institute Genome Sequencing Center for Infectious Disease"/>
            <person name="Wu L."/>
            <person name="Ma J."/>
        </authorList>
    </citation>
    <scope>NUCLEOTIDE SEQUENCE [LARGE SCALE GENOMIC DNA]</scope>
    <source>
        <strain evidence="5">JCM 17442</strain>
    </source>
</reference>
<dbReference type="Pfam" id="PF00583">
    <property type="entry name" value="Acetyltransf_1"/>
    <property type="match status" value="1"/>
</dbReference>
<dbReference type="CDD" id="cd04301">
    <property type="entry name" value="NAT_SF"/>
    <property type="match status" value="1"/>
</dbReference>
<dbReference type="InterPro" id="IPR000182">
    <property type="entry name" value="GNAT_dom"/>
</dbReference>
<name>A0ABP8E1P0_9MICO</name>
<evidence type="ECO:0000259" key="3">
    <source>
        <dbReference type="PROSITE" id="PS51186"/>
    </source>
</evidence>
<evidence type="ECO:0000256" key="1">
    <source>
        <dbReference type="ARBA" id="ARBA00022679"/>
    </source>
</evidence>
<evidence type="ECO:0000256" key="2">
    <source>
        <dbReference type="ARBA" id="ARBA00023315"/>
    </source>
</evidence>
<dbReference type="InterPro" id="IPR050832">
    <property type="entry name" value="Bact_Acetyltransf"/>
</dbReference>
<gene>
    <name evidence="4" type="ORF">GCM10022256_17390</name>
</gene>